<gene>
    <name evidence="1" type="ORF">S01H4_28478</name>
</gene>
<dbReference type="PANTHER" id="PTHR42866">
    <property type="entry name" value="3-DEOXY-MANNO-OCTULOSONATE CYTIDYLYLTRANSFERASE"/>
    <property type="match status" value="1"/>
</dbReference>
<dbReference type="InterPro" id="IPR003329">
    <property type="entry name" value="Cytidylyl_trans"/>
</dbReference>
<accession>X1BNQ5</accession>
<comment type="caution">
    <text evidence="1">The sequence shown here is derived from an EMBL/GenBank/DDBJ whole genome shotgun (WGS) entry which is preliminary data.</text>
</comment>
<dbReference type="AlphaFoldDB" id="X1BNQ5"/>
<feature type="non-terminal residue" evidence="1">
    <location>
        <position position="1"/>
    </location>
</feature>
<dbReference type="EMBL" id="BART01014172">
    <property type="protein sequence ID" value="GAG85708.1"/>
    <property type="molecule type" value="Genomic_DNA"/>
</dbReference>
<reference evidence="1" key="1">
    <citation type="journal article" date="2014" name="Front. Microbiol.">
        <title>High frequency of phylogenetically diverse reductive dehalogenase-homologous genes in deep subseafloor sedimentary metagenomes.</title>
        <authorList>
            <person name="Kawai M."/>
            <person name="Futagami T."/>
            <person name="Toyoda A."/>
            <person name="Takaki Y."/>
            <person name="Nishi S."/>
            <person name="Hori S."/>
            <person name="Arai W."/>
            <person name="Tsubouchi T."/>
            <person name="Morono Y."/>
            <person name="Uchiyama I."/>
            <person name="Ito T."/>
            <person name="Fujiyama A."/>
            <person name="Inagaki F."/>
            <person name="Takami H."/>
        </authorList>
    </citation>
    <scope>NUCLEOTIDE SEQUENCE</scope>
    <source>
        <strain evidence="1">Expedition CK06-06</strain>
    </source>
</reference>
<dbReference type="SUPFAM" id="SSF53448">
    <property type="entry name" value="Nucleotide-diphospho-sugar transferases"/>
    <property type="match status" value="1"/>
</dbReference>
<protein>
    <submittedName>
        <fullName evidence="1">Uncharacterized protein</fullName>
    </submittedName>
</protein>
<sequence length="179" mass="21130">LGYERIFKGFTLRQQDLVSKGINTYNCNMKSAVYHFPFIPFKFLKGLHKTGILFNARLDSTRLKRKHLIKINNLTLIEILILRYYKKFEEPIKIGNVIIVLATSDKEINREFEEIFLNYDFVKIFYGNENNLPQRHIDCAEFYDLTHIISIEGDVPFCSTEGSMLVYEDMINYNKQIVK</sequence>
<dbReference type="GO" id="GO:0005829">
    <property type="term" value="C:cytosol"/>
    <property type="evidence" value="ECO:0007669"/>
    <property type="project" value="TreeGrafter"/>
</dbReference>
<dbReference type="Gene3D" id="3.90.550.10">
    <property type="entry name" value="Spore Coat Polysaccharide Biosynthesis Protein SpsA, Chain A"/>
    <property type="match status" value="1"/>
</dbReference>
<feature type="non-terminal residue" evidence="1">
    <location>
        <position position="179"/>
    </location>
</feature>
<proteinExistence type="predicted"/>
<name>X1BNQ5_9ZZZZ</name>
<dbReference type="InterPro" id="IPR029044">
    <property type="entry name" value="Nucleotide-diphossugar_trans"/>
</dbReference>
<evidence type="ECO:0000313" key="1">
    <source>
        <dbReference type="EMBL" id="GAG85708.1"/>
    </source>
</evidence>
<dbReference type="PANTHER" id="PTHR42866:SF1">
    <property type="entry name" value="SPORE COAT POLYSACCHARIDE BIOSYNTHESIS PROTEIN SPSF"/>
    <property type="match status" value="1"/>
</dbReference>
<organism evidence="1">
    <name type="scientific">marine sediment metagenome</name>
    <dbReference type="NCBI Taxonomy" id="412755"/>
    <lineage>
        <taxon>unclassified sequences</taxon>
        <taxon>metagenomes</taxon>
        <taxon>ecological metagenomes</taxon>
    </lineage>
</organism>
<dbReference type="Pfam" id="PF02348">
    <property type="entry name" value="CTP_transf_3"/>
    <property type="match status" value="1"/>
</dbReference>